<evidence type="ECO:0000313" key="2">
    <source>
        <dbReference type="Proteomes" id="UP000469440"/>
    </source>
</evidence>
<dbReference type="RefSeq" id="WP_066643815.1">
    <property type="nucleotide sequence ID" value="NZ_VWXL01000058.1"/>
</dbReference>
<sequence length="67" mass="7763">MSCYRRFREDGTNDSNFENAIESLASNENLTEAVSDLKNLANADLSALNDQELCRLFRFLSCYFCRR</sequence>
<proteinExistence type="predicted"/>
<dbReference type="Proteomes" id="UP000469440">
    <property type="component" value="Unassembled WGS sequence"/>
</dbReference>
<name>A0A6N8I163_9FIRM</name>
<comment type="caution">
    <text evidence="1">The sequence shown here is derived from an EMBL/GenBank/DDBJ whole genome shotgun (WGS) entry which is preliminary data.</text>
</comment>
<accession>A0A6N8I163</accession>
<dbReference type="EMBL" id="VWXL01000058">
    <property type="protein sequence ID" value="MVB11490.1"/>
    <property type="molecule type" value="Genomic_DNA"/>
</dbReference>
<gene>
    <name evidence="1" type="ORF">CAFE_22060</name>
</gene>
<organism evidence="1 2">
    <name type="scientific">Caproicibacter fermentans</name>
    <dbReference type="NCBI Taxonomy" id="2576756"/>
    <lineage>
        <taxon>Bacteria</taxon>
        <taxon>Bacillati</taxon>
        <taxon>Bacillota</taxon>
        <taxon>Clostridia</taxon>
        <taxon>Eubacteriales</taxon>
        <taxon>Acutalibacteraceae</taxon>
        <taxon>Caproicibacter</taxon>
    </lineage>
</organism>
<reference evidence="1 2" key="1">
    <citation type="submission" date="2019-09" db="EMBL/GenBank/DDBJ databases">
        <title>Genome sequence of Clostridium sp. EA1.</title>
        <authorList>
            <person name="Poehlein A."/>
            <person name="Bengelsdorf F.R."/>
            <person name="Daniel R."/>
        </authorList>
    </citation>
    <scope>NUCLEOTIDE SEQUENCE [LARGE SCALE GENOMIC DNA]</scope>
    <source>
        <strain evidence="1 2">EA1</strain>
    </source>
</reference>
<evidence type="ECO:0000313" key="1">
    <source>
        <dbReference type="EMBL" id="MVB11490.1"/>
    </source>
</evidence>
<keyword evidence="2" id="KW-1185">Reference proteome</keyword>
<dbReference type="AlphaFoldDB" id="A0A6N8I163"/>
<protein>
    <submittedName>
        <fullName evidence="1">Uncharacterized protein</fullName>
    </submittedName>
</protein>